<gene>
    <name evidence="1" type="ORF">ENM70_01715</name>
</gene>
<protein>
    <submittedName>
        <fullName evidence="1">Uncharacterized protein</fullName>
    </submittedName>
</protein>
<name>A0A7J3YVJ8_9CREN</name>
<accession>A0A7J3YVJ8</accession>
<reference evidence="1" key="1">
    <citation type="journal article" date="2020" name="mSystems">
        <title>Genome- and Community-Level Interaction Insights into Carbon Utilization and Element Cycling Functions of Hydrothermarchaeota in Hydrothermal Sediment.</title>
        <authorList>
            <person name="Zhou Z."/>
            <person name="Liu Y."/>
            <person name="Xu W."/>
            <person name="Pan J."/>
            <person name="Luo Z.H."/>
            <person name="Li M."/>
        </authorList>
    </citation>
    <scope>NUCLEOTIDE SEQUENCE [LARGE SCALE GENOMIC DNA]</scope>
    <source>
        <strain evidence="1">SpSt-1109</strain>
    </source>
</reference>
<dbReference type="InterPro" id="IPR036812">
    <property type="entry name" value="NAD(P)_OxRdtase_dom_sf"/>
</dbReference>
<evidence type="ECO:0000313" key="1">
    <source>
        <dbReference type="EMBL" id="HHP92332.1"/>
    </source>
</evidence>
<dbReference type="AlphaFoldDB" id="A0A7J3YVJ8"/>
<organism evidence="1">
    <name type="scientific">Ignisphaera aggregans</name>
    <dbReference type="NCBI Taxonomy" id="334771"/>
    <lineage>
        <taxon>Archaea</taxon>
        <taxon>Thermoproteota</taxon>
        <taxon>Thermoprotei</taxon>
        <taxon>Desulfurococcales</taxon>
        <taxon>Desulfurococcaceae</taxon>
        <taxon>Ignisphaera</taxon>
    </lineage>
</organism>
<comment type="caution">
    <text evidence="1">The sequence shown here is derived from an EMBL/GenBank/DDBJ whole genome shotgun (WGS) entry which is preliminary data.</text>
</comment>
<sequence length="299" mass="33699">MVKEILLGDNPFLGVSHLAHEKARIERSEVSDPEAKVRVLKAGLEGGVTGYTFSAHQVNLELLEYMSRHYLEVLAKLNYYILIPYAQGYVRRANIYGTVGLAKLVLRDIILKHPVDFATSILTLNVNRLASLFIGMEAKPYLKILPRGRVKAVLLHEVLTELIMAYDLAELLHELKRYVEKKLNVGFGLETRNIGQLKKYLEERGIHVEYVMTPMNPLGYQMAPSKEEAEEAIRELGKRGVKIIAINILASGAVTLEDSIKYLEPFKDKIYAVAYGTTKPQRARENAILLRKRLGSGVI</sequence>
<dbReference type="Gene3D" id="3.20.20.100">
    <property type="entry name" value="NADP-dependent oxidoreductase domain"/>
    <property type="match status" value="1"/>
</dbReference>
<proteinExistence type="predicted"/>
<dbReference type="EMBL" id="DRYU01000037">
    <property type="protein sequence ID" value="HHP92332.1"/>
    <property type="molecule type" value="Genomic_DNA"/>
</dbReference>